<accession>A0A917TWV7</accession>
<dbReference type="SUPFAM" id="SSF88946">
    <property type="entry name" value="Sigma2 domain of RNA polymerase sigma factors"/>
    <property type="match status" value="1"/>
</dbReference>
<keyword evidence="3" id="KW-0731">Sigma factor</keyword>
<comment type="similarity">
    <text evidence="1">Belongs to the sigma-70 factor family. ECF subfamily.</text>
</comment>
<dbReference type="RefSeq" id="WP_229835787.1">
    <property type="nucleotide sequence ID" value="NZ_BMPI01000024.1"/>
</dbReference>
<keyword evidence="2" id="KW-0805">Transcription regulation</keyword>
<keyword evidence="8" id="KW-0240">DNA-directed RNA polymerase</keyword>
<evidence type="ECO:0000256" key="1">
    <source>
        <dbReference type="ARBA" id="ARBA00010641"/>
    </source>
</evidence>
<sequence>MVDEEGFREFVRARLPRLSRAAYLLAGGHAQAEDLLQVTLIKAALAWPRISKAQDPEAYVRKILYHEHVRTWRRRRWLEESTDAVPERGHAEDETSRTVLRVVLKEALARLTPRQRAVIVLRYFEDLSEVDTAQAMGVTTGTVKSQTSHALARLRKLAPELAEQVEESMEVRP</sequence>
<evidence type="ECO:0000259" key="7">
    <source>
        <dbReference type="Pfam" id="PF04545"/>
    </source>
</evidence>
<dbReference type="EMBL" id="BMPI01000024">
    <property type="protein sequence ID" value="GGM41261.1"/>
    <property type="molecule type" value="Genomic_DNA"/>
</dbReference>
<dbReference type="PANTHER" id="PTHR43133">
    <property type="entry name" value="RNA POLYMERASE ECF-TYPE SIGMA FACTO"/>
    <property type="match status" value="1"/>
</dbReference>
<dbReference type="Pfam" id="PF04542">
    <property type="entry name" value="Sigma70_r2"/>
    <property type="match status" value="1"/>
</dbReference>
<feature type="domain" description="RNA polymerase sigma-70 region 4" evidence="7">
    <location>
        <begin position="107"/>
        <end position="156"/>
    </location>
</feature>
<organism evidence="8 9">
    <name type="scientific">Dactylosporangium sucinum</name>
    <dbReference type="NCBI Taxonomy" id="1424081"/>
    <lineage>
        <taxon>Bacteria</taxon>
        <taxon>Bacillati</taxon>
        <taxon>Actinomycetota</taxon>
        <taxon>Actinomycetes</taxon>
        <taxon>Micromonosporales</taxon>
        <taxon>Micromonosporaceae</taxon>
        <taxon>Dactylosporangium</taxon>
    </lineage>
</organism>
<dbReference type="Proteomes" id="UP000642070">
    <property type="component" value="Unassembled WGS sequence"/>
</dbReference>
<dbReference type="GO" id="GO:0003677">
    <property type="term" value="F:DNA binding"/>
    <property type="evidence" value="ECO:0007669"/>
    <property type="project" value="UniProtKB-KW"/>
</dbReference>
<dbReference type="NCBIfam" id="TIGR02937">
    <property type="entry name" value="sigma70-ECF"/>
    <property type="match status" value="1"/>
</dbReference>
<evidence type="ECO:0000313" key="8">
    <source>
        <dbReference type="EMBL" id="GGM41261.1"/>
    </source>
</evidence>
<dbReference type="InterPro" id="IPR007630">
    <property type="entry name" value="RNA_pol_sigma70_r4"/>
</dbReference>
<dbReference type="InterPro" id="IPR014325">
    <property type="entry name" value="RNA_pol_sigma-E_actinobac"/>
</dbReference>
<dbReference type="Gene3D" id="1.10.10.10">
    <property type="entry name" value="Winged helix-like DNA-binding domain superfamily/Winged helix DNA-binding domain"/>
    <property type="match status" value="1"/>
</dbReference>
<dbReference type="CDD" id="cd06171">
    <property type="entry name" value="Sigma70_r4"/>
    <property type="match status" value="1"/>
</dbReference>
<dbReference type="InterPro" id="IPR014284">
    <property type="entry name" value="RNA_pol_sigma-70_dom"/>
</dbReference>
<dbReference type="PANTHER" id="PTHR43133:SF50">
    <property type="entry name" value="ECF RNA POLYMERASE SIGMA FACTOR SIGM"/>
    <property type="match status" value="1"/>
</dbReference>
<dbReference type="InterPro" id="IPR007627">
    <property type="entry name" value="RNA_pol_sigma70_r2"/>
</dbReference>
<evidence type="ECO:0000256" key="3">
    <source>
        <dbReference type="ARBA" id="ARBA00023082"/>
    </source>
</evidence>
<gene>
    <name evidence="8" type="ORF">GCM10007977_048360</name>
</gene>
<reference evidence="8" key="1">
    <citation type="journal article" date="2014" name="Int. J. Syst. Evol. Microbiol.">
        <title>Complete genome sequence of Corynebacterium casei LMG S-19264T (=DSM 44701T), isolated from a smear-ripened cheese.</title>
        <authorList>
            <consortium name="US DOE Joint Genome Institute (JGI-PGF)"/>
            <person name="Walter F."/>
            <person name="Albersmeier A."/>
            <person name="Kalinowski J."/>
            <person name="Ruckert C."/>
        </authorList>
    </citation>
    <scope>NUCLEOTIDE SEQUENCE</scope>
    <source>
        <strain evidence="8">JCM 19831</strain>
    </source>
</reference>
<dbReference type="GO" id="GO:0000428">
    <property type="term" value="C:DNA-directed RNA polymerase complex"/>
    <property type="evidence" value="ECO:0007669"/>
    <property type="project" value="UniProtKB-KW"/>
</dbReference>
<feature type="domain" description="RNA polymerase sigma-70 region 2" evidence="6">
    <location>
        <begin position="11"/>
        <end position="77"/>
    </location>
</feature>
<evidence type="ECO:0000256" key="4">
    <source>
        <dbReference type="ARBA" id="ARBA00023125"/>
    </source>
</evidence>
<dbReference type="NCBIfam" id="TIGR02983">
    <property type="entry name" value="SigE-fam_strep"/>
    <property type="match status" value="1"/>
</dbReference>
<dbReference type="InterPro" id="IPR013324">
    <property type="entry name" value="RNA_pol_sigma_r3/r4-like"/>
</dbReference>
<dbReference type="SUPFAM" id="SSF88659">
    <property type="entry name" value="Sigma3 and sigma4 domains of RNA polymerase sigma factors"/>
    <property type="match status" value="1"/>
</dbReference>
<evidence type="ECO:0000256" key="5">
    <source>
        <dbReference type="ARBA" id="ARBA00023163"/>
    </source>
</evidence>
<evidence type="ECO:0000256" key="2">
    <source>
        <dbReference type="ARBA" id="ARBA00023015"/>
    </source>
</evidence>
<dbReference type="InterPro" id="IPR039425">
    <property type="entry name" value="RNA_pol_sigma-70-like"/>
</dbReference>
<dbReference type="Pfam" id="PF04545">
    <property type="entry name" value="Sigma70_r4"/>
    <property type="match status" value="1"/>
</dbReference>
<dbReference type="Gene3D" id="1.10.1740.10">
    <property type="match status" value="1"/>
</dbReference>
<dbReference type="InterPro" id="IPR013325">
    <property type="entry name" value="RNA_pol_sigma_r2"/>
</dbReference>
<keyword evidence="9" id="KW-1185">Reference proteome</keyword>
<dbReference type="InterPro" id="IPR036388">
    <property type="entry name" value="WH-like_DNA-bd_sf"/>
</dbReference>
<dbReference type="AlphaFoldDB" id="A0A917TWV7"/>
<comment type="caution">
    <text evidence="8">The sequence shown here is derived from an EMBL/GenBank/DDBJ whole genome shotgun (WGS) entry which is preliminary data.</text>
</comment>
<reference evidence="8" key="2">
    <citation type="submission" date="2020-09" db="EMBL/GenBank/DDBJ databases">
        <authorList>
            <person name="Sun Q."/>
            <person name="Ohkuma M."/>
        </authorList>
    </citation>
    <scope>NUCLEOTIDE SEQUENCE</scope>
    <source>
        <strain evidence="8">JCM 19831</strain>
    </source>
</reference>
<evidence type="ECO:0000313" key="9">
    <source>
        <dbReference type="Proteomes" id="UP000642070"/>
    </source>
</evidence>
<dbReference type="GO" id="GO:0016987">
    <property type="term" value="F:sigma factor activity"/>
    <property type="evidence" value="ECO:0007669"/>
    <property type="project" value="UniProtKB-KW"/>
</dbReference>
<keyword evidence="4" id="KW-0238">DNA-binding</keyword>
<name>A0A917TWV7_9ACTN</name>
<keyword evidence="5" id="KW-0804">Transcription</keyword>
<dbReference type="GO" id="GO:0006352">
    <property type="term" value="P:DNA-templated transcription initiation"/>
    <property type="evidence" value="ECO:0007669"/>
    <property type="project" value="InterPro"/>
</dbReference>
<protein>
    <submittedName>
        <fullName evidence="8">DNA-directed RNA polymerase sigma-70 factor</fullName>
    </submittedName>
</protein>
<evidence type="ECO:0000259" key="6">
    <source>
        <dbReference type="Pfam" id="PF04542"/>
    </source>
</evidence>
<proteinExistence type="inferred from homology"/>